<dbReference type="PROSITE" id="PS52016">
    <property type="entry name" value="TONB_DEPENDENT_REC_3"/>
    <property type="match status" value="1"/>
</dbReference>
<dbReference type="SUPFAM" id="SSF56935">
    <property type="entry name" value="Porins"/>
    <property type="match status" value="1"/>
</dbReference>
<dbReference type="Pfam" id="PF07715">
    <property type="entry name" value="Plug"/>
    <property type="match status" value="1"/>
</dbReference>
<dbReference type="InterPro" id="IPR023996">
    <property type="entry name" value="TonB-dep_OMP_SusC/RagA"/>
</dbReference>
<keyword evidence="6 14" id="KW-0732">Signal</keyword>
<evidence type="ECO:0000256" key="14">
    <source>
        <dbReference type="SAM" id="SignalP"/>
    </source>
</evidence>
<keyword evidence="2 12" id="KW-0813">Transport</keyword>
<reference evidence="18" key="1">
    <citation type="journal article" date="2019" name="Int. J. Syst. Evol. Microbiol.">
        <title>The Global Catalogue of Microorganisms (GCM) 10K type strain sequencing project: providing services to taxonomists for standard genome sequencing and annotation.</title>
        <authorList>
            <consortium name="The Broad Institute Genomics Platform"/>
            <consortium name="The Broad Institute Genome Sequencing Center for Infectious Disease"/>
            <person name="Wu L."/>
            <person name="Ma J."/>
        </authorList>
    </citation>
    <scope>NUCLEOTIDE SEQUENCE [LARGE SCALE GENOMIC DNA]</scope>
    <source>
        <strain evidence="18">KCTC 22209</strain>
    </source>
</reference>
<evidence type="ECO:0000256" key="2">
    <source>
        <dbReference type="ARBA" id="ARBA00022448"/>
    </source>
</evidence>
<dbReference type="InterPro" id="IPR036942">
    <property type="entry name" value="Beta-barrel_TonB_sf"/>
</dbReference>
<evidence type="ECO:0000259" key="15">
    <source>
        <dbReference type="Pfam" id="PF00593"/>
    </source>
</evidence>
<evidence type="ECO:0000256" key="9">
    <source>
        <dbReference type="ARBA" id="ARBA00023077"/>
    </source>
</evidence>
<dbReference type="InterPro" id="IPR037066">
    <property type="entry name" value="Plug_dom_sf"/>
</dbReference>
<comment type="caution">
    <text evidence="17">The sequence shown here is derived from an EMBL/GenBank/DDBJ whole genome shotgun (WGS) entry which is preliminary data.</text>
</comment>
<proteinExistence type="inferred from homology"/>
<organism evidence="17 18">
    <name type="scientific">Sphingobacterium anhuiense</name>
    <dbReference type="NCBI Taxonomy" id="493780"/>
    <lineage>
        <taxon>Bacteria</taxon>
        <taxon>Pseudomonadati</taxon>
        <taxon>Bacteroidota</taxon>
        <taxon>Sphingobacteriia</taxon>
        <taxon>Sphingobacteriales</taxon>
        <taxon>Sphingobacteriaceae</taxon>
        <taxon>Sphingobacterium</taxon>
    </lineage>
</organism>
<dbReference type="InterPro" id="IPR000531">
    <property type="entry name" value="Beta-barrel_TonB"/>
</dbReference>
<sequence>MKQTLLSFFVGSMILTSVAFAQNKKVSGRVTGADGKPLAGVTIAVQGSSLATQTDADGNYSFSVPTGKVIVFRSVGFADKTLIVKEGQSAFNVTLDNSDNTLNEVVVTALGISKSSRSIGYSTSKVSGEDLVKSGEANIIQGLAAKAAGVQITSSSGTPGASSKIVLRGAATFSGDNQPLIVIDGVPIDNSVNFIRAGDDPYNQNLAGVQLGNRALDINPDDIETVTILKGPAAAALYGQAAGNGAVIYTTKKGKLGSGLGITYSSGFDLQQVNKLPKFQNVYGQGENGKYMTTSADSWGENIAKAGKTAYNNVEDFFQNGNQFDNNLAISSGGEKTSFRFSVGSVNNKGIIPNTNFNRYSTRLGTESKLNDQITVGGNFSYTNSNTRAAQNGSNTAGAMLSLFRTPADFNLADYKNADGTQKKYFSNYDNPYWSTENNPYKEENSRFLGNAYTDVKLSDIFSVTWKTGLDTYSTEGTQIYAIGSNGDDNATRLGEIKRTNVNFKNIYTDLLLKLNTKINEDFSVNALLGGNFNYKQYRANFARGRNLSMPNYYNFASASELYASNTEEYTNSKAIFLDATFDYRSILFLTLTGRNEWSTTFGRNAKGFFYPKADISYVFSDLFKESKIVNFGKVRLAYSNVGISPTAYSDRAYYTVPTVADGMTGFSFPYLGQTGFAISSVAVSPSLGPERNVGYEAGLEMKFLQNRLGFDFTYYQQKSSDLLISQPIDPTSGYENYYNNIGEIKNTGYELALNGHVYKSDNFNWHATLNWSKNNNEVTELAEGVDKLSIGSAFSAPQSYAIVGEPFGVLYAQKFQRNAQGKILIDETSGLPIYEDEIDNVGSTIPKWLMNINNEFSYKNLSFSFLWDFRKGGKIWGGTQAGLYNRGKAEETADREREYVIEGVYGPGANEGEKNITKISALRYFKNYLGNSSSEIAMQDGSWARLRSIDVSYRFTKVSKAIQFIQVGVNLRNPILITKYKGIDPETSLTGSNQNFAGYDFFNNPGTKSYSINFRVGF</sequence>
<evidence type="ECO:0000256" key="13">
    <source>
        <dbReference type="RuleBase" id="RU003357"/>
    </source>
</evidence>
<evidence type="ECO:0000256" key="8">
    <source>
        <dbReference type="ARBA" id="ARBA00023065"/>
    </source>
</evidence>
<dbReference type="Gene3D" id="2.60.40.1120">
    <property type="entry name" value="Carboxypeptidase-like, regulatory domain"/>
    <property type="match status" value="1"/>
</dbReference>
<evidence type="ECO:0000256" key="11">
    <source>
        <dbReference type="ARBA" id="ARBA00023237"/>
    </source>
</evidence>
<evidence type="ECO:0000256" key="7">
    <source>
        <dbReference type="ARBA" id="ARBA00023004"/>
    </source>
</evidence>
<keyword evidence="9 13" id="KW-0798">TonB box</keyword>
<dbReference type="RefSeq" id="WP_380924295.1">
    <property type="nucleotide sequence ID" value="NZ_JBHUPE010000020.1"/>
</dbReference>
<gene>
    <name evidence="17" type="ORF">ACFS6I_23845</name>
</gene>
<keyword evidence="10 12" id="KW-0472">Membrane</keyword>
<protein>
    <submittedName>
        <fullName evidence="17">SusC/RagA family TonB-linked outer membrane protein</fullName>
    </submittedName>
</protein>
<evidence type="ECO:0000256" key="4">
    <source>
        <dbReference type="ARBA" id="ARBA00022496"/>
    </source>
</evidence>
<feature type="chain" id="PRO_5046559114" evidence="14">
    <location>
        <begin position="22"/>
        <end position="1019"/>
    </location>
</feature>
<feature type="domain" description="TonB-dependent receptor plug" evidence="16">
    <location>
        <begin position="117"/>
        <end position="246"/>
    </location>
</feature>
<dbReference type="Gene3D" id="2.40.170.20">
    <property type="entry name" value="TonB-dependent receptor, beta-barrel domain"/>
    <property type="match status" value="1"/>
</dbReference>
<comment type="subcellular location">
    <subcellularLocation>
        <location evidence="1 12">Cell outer membrane</location>
        <topology evidence="1 12">Multi-pass membrane protein</topology>
    </subcellularLocation>
</comment>
<feature type="domain" description="TonB-dependent receptor-like beta-barrel" evidence="15">
    <location>
        <begin position="387"/>
        <end position="963"/>
    </location>
</feature>
<keyword evidence="18" id="KW-1185">Reference proteome</keyword>
<keyword evidence="8" id="KW-0406">Ion transport</keyword>
<dbReference type="NCBIfam" id="TIGR04056">
    <property type="entry name" value="OMP_RagA_SusC"/>
    <property type="match status" value="1"/>
</dbReference>
<dbReference type="Proteomes" id="UP001597509">
    <property type="component" value="Unassembled WGS sequence"/>
</dbReference>
<evidence type="ECO:0000256" key="1">
    <source>
        <dbReference type="ARBA" id="ARBA00004571"/>
    </source>
</evidence>
<keyword evidence="4" id="KW-0410">Iron transport</keyword>
<evidence type="ECO:0000259" key="16">
    <source>
        <dbReference type="Pfam" id="PF07715"/>
    </source>
</evidence>
<dbReference type="Pfam" id="PF00593">
    <property type="entry name" value="TonB_dep_Rec_b-barrel"/>
    <property type="match status" value="1"/>
</dbReference>
<name>A0ABW5Z4L7_9SPHI</name>
<dbReference type="InterPro" id="IPR008969">
    <property type="entry name" value="CarboxyPept-like_regulatory"/>
</dbReference>
<keyword evidence="7" id="KW-0408">Iron</keyword>
<dbReference type="InterPro" id="IPR039426">
    <property type="entry name" value="TonB-dep_rcpt-like"/>
</dbReference>
<feature type="signal peptide" evidence="14">
    <location>
        <begin position="1"/>
        <end position="21"/>
    </location>
</feature>
<dbReference type="Pfam" id="PF13715">
    <property type="entry name" value="CarbopepD_reg_2"/>
    <property type="match status" value="1"/>
</dbReference>
<evidence type="ECO:0000256" key="10">
    <source>
        <dbReference type="ARBA" id="ARBA00023136"/>
    </source>
</evidence>
<dbReference type="Gene3D" id="2.170.130.10">
    <property type="entry name" value="TonB-dependent receptor, plug domain"/>
    <property type="match status" value="1"/>
</dbReference>
<comment type="similarity">
    <text evidence="12 13">Belongs to the TonB-dependent receptor family.</text>
</comment>
<evidence type="ECO:0000313" key="17">
    <source>
        <dbReference type="EMBL" id="MFD2906978.1"/>
    </source>
</evidence>
<evidence type="ECO:0000256" key="12">
    <source>
        <dbReference type="PROSITE-ProRule" id="PRU01360"/>
    </source>
</evidence>
<dbReference type="EMBL" id="JBHUPE010000020">
    <property type="protein sequence ID" value="MFD2906978.1"/>
    <property type="molecule type" value="Genomic_DNA"/>
</dbReference>
<dbReference type="PANTHER" id="PTHR32552:SF68">
    <property type="entry name" value="FERRICHROME OUTER MEMBRANE TRANSPORTER_PHAGE RECEPTOR"/>
    <property type="match status" value="1"/>
</dbReference>
<dbReference type="PANTHER" id="PTHR32552">
    <property type="entry name" value="FERRICHROME IRON RECEPTOR-RELATED"/>
    <property type="match status" value="1"/>
</dbReference>
<keyword evidence="5 12" id="KW-0812">Transmembrane</keyword>
<evidence type="ECO:0000256" key="5">
    <source>
        <dbReference type="ARBA" id="ARBA00022692"/>
    </source>
</evidence>
<evidence type="ECO:0000313" key="18">
    <source>
        <dbReference type="Proteomes" id="UP001597509"/>
    </source>
</evidence>
<keyword evidence="3 12" id="KW-1134">Transmembrane beta strand</keyword>
<evidence type="ECO:0000256" key="6">
    <source>
        <dbReference type="ARBA" id="ARBA00022729"/>
    </source>
</evidence>
<dbReference type="SUPFAM" id="SSF49464">
    <property type="entry name" value="Carboxypeptidase regulatory domain-like"/>
    <property type="match status" value="1"/>
</dbReference>
<accession>A0ABW5Z4L7</accession>
<dbReference type="InterPro" id="IPR012910">
    <property type="entry name" value="Plug_dom"/>
</dbReference>
<keyword evidence="11 12" id="KW-0998">Cell outer membrane</keyword>
<evidence type="ECO:0000256" key="3">
    <source>
        <dbReference type="ARBA" id="ARBA00022452"/>
    </source>
</evidence>